<protein>
    <submittedName>
        <fullName evidence="6">LysR family transcriptional regulator</fullName>
    </submittedName>
</protein>
<dbReference type="RefSeq" id="WP_148989325.1">
    <property type="nucleotide sequence ID" value="NZ_VTEV01000006.1"/>
</dbReference>
<dbReference type="Proteomes" id="UP000322524">
    <property type="component" value="Unassembled WGS sequence"/>
</dbReference>
<reference evidence="6 7" key="1">
    <citation type="submission" date="2019-08" db="EMBL/GenBank/DDBJ databases">
        <title>Bacillus genomes from the desert of Cuatro Cienegas, Coahuila.</title>
        <authorList>
            <person name="Olmedo-Alvarez G."/>
        </authorList>
    </citation>
    <scope>NUCLEOTIDE SEQUENCE [LARGE SCALE GENOMIC DNA]</scope>
    <source>
        <strain evidence="6 7">CH28_1T</strain>
    </source>
</reference>
<dbReference type="InterPro" id="IPR036390">
    <property type="entry name" value="WH_DNA-bd_sf"/>
</dbReference>
<dbReference type="PROSITE" id="PS50931">
    <property type="entry name" value="HTH_LYSR"/>
    <property type="match status" value="1"/>
</dbReference>
<dbReference type="OrthoDB" id="9803735at2"/>
<dbReference type="InterPro" id="IPR005119">
    <property type="entry name" value="LysR_subst-bd"/>
</dbReference>
<dbReference type="InterPro" id="IPR000847">
    <property type="entry name" value="LysR_HTH_N"/>
</dbReference>
<evidence type="ECO:0000256" key="3">
    <source>
        <dbReference type="ARBA" id="ARBA00023125"/>
    </source>
</evidence>
<evidence type="ECO:0000256" key="4">
    <source>
        <dbReference type="ARBA" id="ARBA00023163"/>
    </source>
</evidence>
<dbReference type="Pfam" id="PF03466">
    <property type="entry name" value="LysR_substrate"/>
    <property type="match status" value="1"/>
</dbReference>
<dbReference type="InterPro" id="IPR036388">
    <property type="entry name" value="WH-like_DNA-bd_sf"/>
</dbReference>
<comment type="caution">
    <text evidence="6">The sequence shown here is derived from an EMBL/GenBank/DDBJ whole genome shotgun (WGS) entry which is preliminary data.</text>
</comment>
<dbReference type="SUPFAM" id="SSF53850">
    <property type="entry name" value="Periplasmic binding protein-like II"/>
    <property type="match status" value="1"/>
</dbReference>
<dbReference type="SUPFAM" id="SSF46785">
    <property type="entry name" value="Winged helix' DNA-binding domain"/>
    <property type="match status" value="1"/>
</dbReference>
<keyword evidence="3" id="KW-0238">DNA-binding</keyword>
<sequence length="299" mass="33917">MNLEQMKYMIEIVKEGSITKAAEKLHLSASAISQSISQLEEELGLSLFLRSKKGMKPTKEGTLFISKSYDIVQKIHELHVDLESKKKGAAKELRIACTPTMTYVVFDAFLSLNNLYKDVTFIIEELDQEQILHKIKNEEVDLAFASYPQNELDSSTYENGIGYKFIFTDFLCVCMNKNSSNSKLQTITPKELENEKVVVYNSGYVQNINEKHLINKEFFITSNNVEVLKNAMIYGPAVSLVLNSFLKNTINVNSKELVTVPFKNPNFIFLDFWCLYPLAKGISNVAEAFESKVSELATK</sequence>
<evidence type="ECO:0000259" key="5">
    <source>
        <dbReference type="PROSITE" id="PS50931"/>
    </source>
</evidence>
<keyword evidence="2" id="KW-0805">Transcription regulation</keyword>
<evidence type="ECO:0000313" key="7">
    <source>
        <dbReference type="Proteomes" id="UP000322524"/>
    </source>
</evidence>
<dbReference type="EMBL" id="VTEV01000006">
    <property type="protein sequence ID" value="TYS67183.1"/>
    <property type="molecule type" value="Genomic_DNA"/>
</dbReference>
<organism evidence="6 7">
    <name type="scientific">Sutcliffiella horikoshii</name>
    <dbReference type="NCBI Taxonomy" id="79883"/>
    <lineage>
        <taxon>Bacteria</taxon>
        <taxon>Bacillati</taxon>
        <taxon>Bacillota</taxon>
        <taxon>Bacilli</taxon>
        <taxon>Bacillales</taxon>
        <taxon>Bacillaceae</taxon>
        <taxon>Sutcliffiella</taxon>
    </lineage>
</organism>
<name>A0A5D4SUX8_9BACI</name>
<dbReference type="GO" id="GO:0003700">
    <property type="term" value="F:DNA-binding transcription factor activity"/>
    <property type="evidence" value="ECO:0007669"/>
    <property type="project" value="InterPro"/>
</dbReference>
<dbReference type="Gene3D" id="1.10.10.10">
    <property type="entry name" value="Winged helix-like DNA-binding domain superfamily/Winged helix DNA-binding domain"/>
    <property type="match status" value="1"/>
</dbReference>
<dbReference type="CDD" id="cd05466">
    <property type="entry name" value="PBP2_LTTR_substrate"/>
    <property type="match status" value="1"/>
</dbReference>
<dbReference type="PANTHER" id="PTHR30126:SF40">
    <property type="entry name" value="HTH-TYPE TRANSCRIPTIONAL REGULATOR GLTR"/>
    <property type="match status" value="1"/>
</dbReference>
<dbReference type="Gene3D" id="3.40.190.290">
    <property type="match status" value="1"/>
</dbReference>
<dbReference type="GO" id="GO:0000976">
    <property type="term" value="F:transcription cis-regulatory region binding"/>
    <property type="evidence" value="ECO:0007669"/>
    <property type="project" value="TreeGrafter"/>
</dbReference>
<dbReference type="PANTHER" id="PTHR30126">
    <property type="entry name" value="HTH-TYPE TRANSCRIPTIONAL REGULATOR"/>
    <property type="match status" value="1"/>
</dbReference>
<proteinExistence type="inferred from homology"/>
<evidence type="ECO:0000313" key="6">
    <source>
        <dbReference type="EMBL" id="TYS67183.1"/>
    </source>
</evidence>
<accession>A0A5D4SUX8</accession>
<feature type="domain" description="HTH lysR-type" evidence="5">
    <location>
        <begin position="1"/>
        <end position="58"/>
    </location>
</feature>
<dbReference type="Pfam" id="PF00126">
    <property type="entry name" value="HTH_1"/>
    <property type="match status" value="1"/>
</dbReference>
<evidence type="ECO:0000256" key="1">
    <source>
        <dbReference type="ARBA" id="ARBA00009437"/>
    </source>
</evidence>
<dbReference type="FunFam" id="1.10.10.10:FF:000001">
    <property type="entry name" value="LysR family transcriptional regulator"/>
    <property type="match status" value="1"/>
</dbReference>
<evidence type="ECO:0000256" key="2">
    <source>
        <dbReference type="ARBA" id="ARBA00023015"/>
    </source>
</evidence>
<dbReference type="PRINTS" id="PR00039">
    <property type="entry name" value="HTHLYSR"/>
</dbReference>
<dbReference type="AlphaFoldDB" id="A0A5D4SUX8"/>
<comment type="similarity">
    <text evidence="1">Belongs to the LysR transcriptional regulatory family.</text>
</comment>
<gene>
    <name evidence="6" type="ORF">FZC76_16825</name>
</gene>
<keyword evidence="4" id="KW-0804">Transcription</keyword>